<feature type="coiled-coil region" evidence="1">
    <location>
        <begin position="447"/>
        <end position="481"/>
    </location>
</feature>
<sequence>MTLQRLILAVVLLLGTGVPAAARRSGVAVTPIQKVVTLMSDMLAKGKKEKEEEANKYTAFEQWCSDESRIKKGEIAKGEEQMELLNGQIMKAEARIRGLSDRIQELDEDVGRWKKDAAAATDVRTKEDADYRATLQDYSESVDAMTEAISVLKKQAYDRPQTELVQALLQVQKRPSMPSAAKSALAAFLQQAQPSVEAMPDDRLFNKAPEAYAYEFQSGGVVEMLEKLKDEFGNKRSELMAEELKAKHAYEMIMQQLKDNTENAEHEVSKKSTLRAQTQQSLAEDQGDLASTTKGRDEDRKYLDGATALCGQKAEDFKSRQALRADEIQTLEKAIEIISSSSVAGAGEKYLPSLLQARARGGTALAQLQTAQQDPLQERIASFLAERARLSGSRLLSQVSQRVAADPFGKVKKLIKDLIVQLMEEATAETEHKGWCDTELTTNKQTRDRKTEEVNALTTEIEDLTAQIAQLTQDIADLAAGVKELDASMAKATEDRTASKEANEQTVKEAKEAQVAVQQALAVLKEYYAKSAEATALAQQAPADDAPETFDKPYKGMLPEGGNVVDFLEVILTDFTRLESETSTSEATEQDQYDKFMFESKKDKALKENESKHKDASKTDKEGALHSAEQELKSTQGQMKAAMNYYDKLKPTCVDSGITYEERVRRRQEEIQSLEEALKILSGEDIA</sequence>
<dbReference type="AlphaFoldDB" id="A0A7S1M8L1"/>
<feature type="chain" id="PRO_5030589736" evidence="3">
    <location>
        <begin position="23"/>
        <end position="687"/>
    </location>
</feature>
<name>A0A7S1M8L1_ALECA</name>
<gene>
    <name evidence="4" type="ORF">ACAT0790_LOCUS19155</name>
</gene>
<accession>A0A7S1M8L1</accession>
<feature type="compositionally biased region" description="Polar residues" evidence="2">
    <location>
        <begin position="274"/>
        <end position="293"/>
    </location>
</feature>
<evidence type="ECO:0000256" key="2">
    <source>
        <dbReference type="SAM" id="MobiDB-lite"/>
    </source>
</evidence>
<protein>
    <submittedName>
        <fullName evidence="4">Uncharacterized protein</fullName>
    </submittedName>
</protein>
<feature type="compositionally biased region" description="Basic and acidic residues" evidence="2">
    <location>
        <begin position="605"/>
        <end position="632"/>
    </location>
</feature>
<proteinExistence type="predicted"/>
<feature type="region of interest" description="Disordered" evidence="2">
    <location>
        <begin position="261"/>
        <end position="298"/>
    </location>
</feature>
<organism evidence="4">
    <name type="scientific">Alexandrium catenella</name>
    <name type="common">Red tide dinoflagellate</name>
    <name type="synonym">Gonyaulax catenella</name>
    <dbReference type="NCBI Taxonomy" id="2925"/>
    <lineage>
        <taxon>Eukaryota</taxon>
        <taxon>Sar</taxon>
        <taxon>Alveolata</taxon>
        <taxon>Dinophyceae</taxon>
        <taxon>Gonyaulacales</taxon>
        <taxon>Pyrocystaceae</taxon>
        <taxon>Alexandrium</taxon>
    </lineage>
</organism>
<feature type="compositionally biased region" description="Basic and acidic residues" evidence="2">
    <location>
        <begin position="261"/>
        <end position="270"/>
    </location>
</feature>
<feature type="signal peptide" evidence="3">
    <location>
        <begin position="1"/>
        <end position="22"/>
    </location>
</feature>
<feature type="coiled-coil region" evidence="1">
    <location>
        <begin position="75"/>
        <end position="155"/>
    </location>
</feature>
<evidence type="ECO:0000256" key="1">
    <source>
        <dbReference type="SAM" id="Coils"/>
    </source>
</evidence>
<keyword evidence="1" id="KW-0175">Coiled coil</keyword>
<evidence type="ECO:0000256" key="3">
    <source>
        <dbReference type="SAM" id="SignalP"/>
    </source>
</evidence>
<keyword evidence="3" id="KW-0732">Signal</keyword>
<reference evidence="4" key="1">
    <citation type="submission" date="2021-01" db="EMBL/GenBank/DDBJ databases">
        <authorList>
            <person name="Corre E."/>
            <person name="Pelletier E."/>
            <person name="Niang G."/>
            <person name="Scheremetjew M."/>
            <person name="Finn R."/>
            <person name="Kale V."/>
            <person name="Holt S."/>
            <person name="Cochrane G."/>
            <person name="Meng A."/>
            <person name="Brown T."/>
            <person name="Cohen L."/>
        </authorList>
    </citation>
    <scope>NUCLEOTIDE SEQUENCE</scope>
    <source>
        <strain evidence="4">OF101</strain>
    </source>
</reference>
<dbReference type="EMBL" id="HBGE01031727">
    <property type="protein sequence ID" value="CAD9124878.1"/>
    <property type="molecule type" value="Transcribed_RNA"/>
</dbReference>
<evidence type="ECO:0000313" key="4">
    <source>
        <dbReference type="EMBL" id="CAD9124878.1"/>
    </source>
</evidence>
<feature type="region of interest" description="Disordered" evidence="2">
    <location>
        <begin position="605"/>
        <end position="636"/>
    </location>
</feature>